<evidence type="ECO:0000256" key="1">
    <source>
        <dbReference type="ARBA" id="ARBA00004651"/>
    </source>
</evidence>
<dbReference type="InterPro" id="IPR038078">
    <property type="entry name" value="PhoU-like_sf"/>
</dbReference>
<gene>
    <name evidence="8" type="ORF">PGB34_01855</name>
</gene>
<evidence type="ECO:0000256" key="5">
    <source>
        <dbReference type="ARBA" id="ARBA00023136"/>
    </source>
</evidence>
<dbReference type="SUPFAM" id="SSF109755">
    <property type="entry name" value="PhoU-like"/>
    <property type="match status" value="1"/>
</dbReference>
<feature type="transmembrane region" description="Helical" evidence="6">
    <location>
        <begin position="133"/>
        <end position="155"/>
    </location>
</feature>
<dbReference type="GO" id="GO:0044341">
    <property type="term" value="P:sodium-dependent phosphate transport"/>
    <property type="evidence" value="ECO:0007669"/>
    <property type="project" value="InterPro"/>
</dbReference>
<feature type="transmembrane region" description="Helical" evidence="6">
    <location>
        <begin position="175"/>
        <end position="196"/>
    </location>
</feature>
<dbReference type="AlphaFoldDB" id="A0AAE3N569"/>
<dbReference type="NCBIfam" id="NF037997">
    <property type="entry name" value="Na_Pi_symport"/>
    <property type="match status" value="1"/>
</dbReference>
<dbReference type="InterPro" id="IPR004633">
    <property type="entry name" value="NaPi_cotrn-rel/YqeW-like"/>
</dbReference>
<evidence type="ECO:0000259" key="7">
    <source>
        <dbReference type="Pfam" id="PF01895"/>
    </source>
</evidence>
<organism evidence="8 9">
    <name type="scientific">Xenophilus arseniciresistens</name>
    <dbReference type="NCBI Taxonomy" id="1283306"/>
    <lineage>
        <taxon>Bacteria</taxon>
        <taxon>Pseudomonadati</taxon>
        <taxon>Pseudomonadota</taxon>
        <taxon>Betaproteobacteria</taxon>
        <taxon>Burkholderiales</taxon>
        <taxon>Comamonadaceae</taxon>
        <taxon>Xenophilus</taxon>
    </lineage>
</organism>
<feature type="domain" description="PhoU" evidence="7">
    <location>
        <begin position="446"/>
        <end position="528"/>
    </location>
</feature>
<sequence>MKHLLNLLAAVALLVWGTHLVRTGVLRVFGGNLRRYLQRSLGNRFSAALAGIGVTALVQSSTATSLMTSSFVGQGLITLPAALAVMRGADVGTALMAVLFSTDLSWLSPLFIFTGVVLSVTRPESTGGRVGRVLIGLGLMLLALELVVQATGPLFDSEAMRAVIQSITSDLLLEITLGAALAVLAYSSLAVVLLVAAMAASAVVPLDVALGLVLGANLGSGILAVLTTAKASVAVRQVTVGNLLFKMLGVAVAAPFLGLWLRHLQPHVGGPTQLVVFFHLAFNIASSLLFIGLTAPVARLCMRLLPQPAAAAALGRPRHLDPSALSTPSLAISNAAREALHQADVVESMLIGTLTVIRTNDLRLAEELRKMDDTVDQLYSDIKYYLTKISREALGEEESKRWTDIISFTINMEQVGDIIERVITDIEDKKIKPHRNFSDAGMAEIVELHERLVANLRLGMSVFLNGNVRDAQKLLEEKARFRDLERAYANTHLSRLMDRAAPSMETSSLHIDLISDLKRINSHICSIAYPILDSAGALAPSRLRASQLLPQDDHP</sequence>
<reference evidence="8" key="1">
    <citation type="submission" date="2023-01" db="EMBL/GenBank/DDBJ databases">
        <title>Xenophilus mangrovi sp. nov., isolated from soil of Mangrove nature reserve.</title>
        <authorList>
            <person name="Xu S."/>
            <person name="Liu Z."/>
            <person name="Xu Y."/>
        </authorList>
    </citation>
    <scope>NUCLEOTIDE SEQUENCE</scope>
    <source>
        <strain evidence="8">YW8</strain>
    </source>
</reference>
<feature type="transmembrane region" description="Helical" evidence="6">
    <location>
        <begin position="274"/>
        <end position="298"/>
    </location>
</feature>
<dbReference type="NCBIfam" id="TIGR00704">
    <property type="entry name" value="NaPi_cotrn_rel"/>
    <property type="match status" value="1"/>
</dbReference>
<dbReference type="GO" id="GO:0005436">
    <property type="term" value="F:sodium:phosphate symporter activity"/>
    <property type="evidence" value="ECO:0007669"/>
    <property type="project" value="InterPro"/>
</dbReference>
<feature type="transmembrane region" description="Helical" evidence="6">
    <location>
        <begin position="243"/>
        <end position="262"/>
    </location>
</feature>
<dbReference type="InterPro" id="IPR003841">
    <property type="entry name" value="Na/Pi_transpt"/>
</dbReference>
<comment type="caution">
    <text evidence="8">The sequence shown here is derived from an EMBL/GenBank/DDBJ whole genome shotgun (WGS) entry which is preliminary data.</text>
</comment>
<feature type="transmembrane region" description="Helical" evidence="6">
    <location>
        <begin position="104"/>
        <end position="121"/>
    </location>
</feature>
<evidence type="ECO:0000313" key="8">
    <source>
        <dbReference type="EMBL" id="MDA7415098.1"/>
    </source>
</evidence>
<dbReference type="Gene3D" id="1.20.58.220">
    <property type="entry name" value="Phosphate transport system protein phou homolog 2, domain 2"/>
    <property type="match status" value="1"/>
</dbReference>
<feature type="domain" description="PhoU" evidence="7">
    <location>
        <begin position="343"/>
        <end position="424"/>
    </location>
</feature>
<dbReference type="Pfam" id="PF01895">
    <property type="entry name" value="PhoU"/>
    <property type="match status" value="2"/>
</dbReference>
<keyword evidence="9" id="KW-1185">Reference proteome</keyword>
<dbReference type="PANTHER" id="PTHR10010">
    <property type="entry name" value="SOLUTE CARRIER FAMILY 34 SODIUM PHOSPHATE , MEMBER 2-RELATED"/>
    <property type="match status" value="1"/>
</dbReference>
<dbReference type="Pfam" id="PF02690">
    <property type="entry name" value="Na_Pi_cotrans"/>
    <property type="match status" value="2"/>
</dbReference>
<dbReference type="Proteomes" id="UP001212602">
    <property type="component" value="Unassembled WGS sequence"/>
</dbReference>
<evidence type="ECO:0000256" key="3">
    <source>
        <dbReference type="ARBA" id="ARBA00022692"/>
    </source>
</evidence>
<evidence type="ECO:0000256" key="4">
    <source>
        <dbReference type="ARBA" id="ARBA00022989"/>
    </source>
</evidence>
<dbReference type="EMBL" id="JAQIPB010000001">
    <property type="protein sequence ID" value="MDA7415098.1"/>
    <property type="molecule type" value="Genomic_DNA"/>
</dbReference>
<dbReference type="GO" id="GO:0005886">
    <property type="term" value="C:plasma membrane"/>
    <property type="evidence" value="ECO:0007669"/>
    <property type="project" value="UniProtKB-SubCell"/>
</dbReference>
<keyword evidence="2" id="KW-1003">Cell membrane</keyword>
<keyword evidence="3 6" id="KW-0812">Transmembrane</keyword>
<feature type="transmembrane region" description="Helical" evidence="6">
    <location>
        <begin position="208"/>
        <end position="231"/>
    </location>
</feature>
<name>A0AAE3N569_9BURK</name>
<feature type="transmembrane region" description="Helical" evidence="6">
    <location>
        <begin position="47"/>
        <end position="67"/>
    </location>
</feature>
<dbReference type="InterPro" id="IPR026022">
    <property type="entry name" value="PhoU_dom"/>
</dbReference>
<evidence type="ECO:0000313" key="9">
    <source>
        <dbReference type="Proteomes" id="UP001212602"/>
    </source>
</evidence>
<comment type="subcellular location">
    <subcellularLocation>
        <location evidence="1">Cell membrane</location>
        <topology evidence="1">Multi-pass membrane protein</topology>
    </subcellularLocation>
</comment>
<proteinExistence type="predicted"/>
<accession>A0AAE3N569</accession>
<keyword evidence="5 6" id="KW-0472">Membrane</keyword>
<keyword evidence="4 6" id="KW-1133">Transmembrane helix</keyword>
<dbReference type="RefSeq" id="WP_271426361.1">
    <property type="nucleotide sequence ID" value="NZ_JAQIPB010000001.1"/>
</dbReference>
<dbReference type="PANTHER" id="PTHR10010:SF39">
    <property type="entry name" value="PHOU DOMAIN-CONTAINING PROTEIN"/>
    <property type="match status" value="1"/>
</dbReference>
<evidence type="ECO:0000256" key="2">
    <source>
        <dbReference type="ARBA" id="ARBA00022475"/>
    </source>
</evidence>
<protein>
    <submittedName>
        <fullName evidence="8">Na/Pi cotransporter family protein</fullName>
    </submittedName>
</protein>
<evidence type="ECO:0000256" key="6">
    <source>
        <dbReference type="SAM" id="Phobius"/>
    </source>
</evidence>